<protein>
    <submittedName>
        <fullName evidence="2">Uncharacterized protein</fullName>
    </submittedName>
</protein>
<reference evidence="3" key="1">
    <citation type="submission" date="2013-06" db="EMBL/GenBank/DDBJ databases">
        <authorList>
            <person name="Zhao Q."/>
        </authorList>
    </citation>
    <scope>NUCLEOTIDE SEQUENCE</scope>
    <source>
        <strain evidence="3">cv. W1943</strain>
    </source>
</reference>
<organism evidence="2 3">
    <name type="scientific">Oryza rufipogon</name>
    <name type="common">Brownbeard rice</name>
    <name type="synonym">Asian wild rice</name>
    <dbReference type="NCBI Taxonomy" id="4529"/>
    <lineage>
        <taxon>Eukaryota</taxon>
        <taxon>Viridiplantae</taxon>
        <taxon>Streptophyta</taxon>
        <taxon>Embryophyta</taxon>
        <taxon>Tracheophyta</taxon>
        <taxon>Spermatophyta</taxon>
        <taxon>Magnoliopsida</taxon>
        <taxon>Liliopsida</taxon>
        <taxon>Poales</taxon>
        <taxon>Poaceae</taxon>
        <taxon>BOP clade</taxon>
        <taxon>Oryzoideae</taxon>
        <taxon>Oryzeae</taxon>
        <taxon>Oryzinae</taxon>
        <taxon>Oryza</taxon>
    </lineage>
</organism>
<dbReference type="Proteomes" id="UP000008022">
    <property type="component" value="Unassembled WGS sequence"/>
</dbReference>
<dbReference type="OMA" id="WEIHPSI"/>
<accession>A0A0E0N0Z9</accession>
<feature type="compositionally biased region" description="Basic residues" evidence="1">
    <location>
        <begin position="8"/>
        <end position="24"/>
    </location>
</feature>
<keyword evidence="3" id="KW-1185">Reference proteome</keyword>
<dbReference type="AlphaFoldDB" id="A0A0E0N0Z9"/>
<dbReference type="EnsemblPlants" id="ORUFI01G30090.1">
    <property type="protein sequence ID" value="ORUFI01G30090.1"/>
    <property type="gene ID" value="ORUFI01G30090"/>
</dbReference>
<feature type="region of interest" description="Disordered" evidence="1">
    <location>
        <begin position="1"/>
        <end position="49"/>
    </location>
</feature>
<sequence>MRTMGGRGRARKDARRGAKRRKRGTRETQRGEEDEGGGEIERERGGVTWGFGDSPSVRCLPVARVRLGRAGGWEIHPSIRPVVGAWAGGVAFRFLPTSGARGCRARGSRRKRGRGAGDITRAVQVAVVGSSRRHHMRRRALEVGRRGGRRGGPQAAPMVPCAFFAEVSSGNQPWNKNKDD</sequence>
<dbReference type="HOGENOM" id="CLU_128455_0_0_1"/>
<reference evidence="2" key="2">
    <citation type="submission" date="2015-06" db="UniProtKB">
        <authorList>
            <consortium name="EnsemblPlants"/>
        </authorList>
    </citation>
    <scope>IDENTIFICATION</scope>
</reference>
<dbReference type="Gramene" id="ORUFI01G30090.1">
    <property type="protein sequence ID" value="ORUFI01G30090.1"/>
    <property type="gene ID" value="ORUFI01G30090"/>
</dbReference>
<evidence type="ECO:0000313" key="2">
    <source>
        <dbReference type="EnsemblPlants" id="ORUFI01G30090.1"/>
    </source>
</evidence>
<evidence type="ECO:0000313" key="3">
    <source>
        <dbReference type="Proteomes" id="UP000008022"/>
    </source>
</evidence>
<evidence type="ECO:0000256" key="1">
    <source>
        <dbReference type="SAM" id="MobiDB-lite"/>
    </source>
</evidence>
<proteinExistence type="predicted"/>
<name>A0A0E0N0Z9_ORYRU</name>